<dbReference type="KEGG" id="apln:108743119"/>
<organism evidence="2 3">
    <name type="scientific">Agrilus planipennis</name>
    <name type="common">Emerald ash borer</name>
    <name type="synonym">Agrilus marcopoli</name>
    <dbReference type="NCBI Taxonomy" id="224129"/>
    <lineage>
        <taxon>Eukaryota</taxon>
        <taxon>Metazoa</taxon>
        <taxon>Ecdysozoa</taxon>
        <taxon>Arthropoda</taxon>
        <taxon>Hexapoda</taxon>
        <taxon>Insecta</taxon>
        <taxon>Pterygota</taxon>
        <taxon>Neoptera</taxon>
        <taxon>Endopterygota</taxon>
        <taxon>Coleoptera</taxon>
        <taxon>Polyphaga</taxon>
        <taxon>Elateriformia</taxon>
        <taxon>Buprestoidea</taxon>
        <taxon>Buprestidae</taxon>
        <taxon>Agrilinae</taxon>
        <taxon>Agrilus</taxon>
    </lineage>
</organism>
<dbReference type="InterPro" id="IPR006170">
    <property type="entry name" value="PBP/GOBP"/>
</dbReference>
<name>A0A1W4XDJ3_AGRPL</name>
<keyword evidence="1" id="KW-0732">Signal</keyword>
<dbReference type="Gene3D" id="1.10.238.20">
    <property type="entry name" value="Pheromone/general odorant binding protein domain"/>
    <property type="match status" value="1"/>
</dbReference>
<dbReference type="Pfam" id="PF01395">
    <property type="entry name" value="PBP_GOBP"/>
    <property type="match status" value="1"/>
</dbReference>
<evidence type="ECO:0000313" key="3">
    <source>
        <dbReference type="RefSeq" id="XP_018334074.1"/>
    </source>
</evidence>
<dbReference type="InParanoid" id="A0A1W4XDJ3"/>
<evidence type="ECO:0000256" key="1">
    <source>
        <dbReference type="SAM" id="SignalP"/>
    </source>
</evidence>
<dbReference type="GeneID" id="108743119"/>
<dbReference type="RefSeq" id="XP_018334074.1">
    <property type="nucleotide sequence ID" value="XM_018478572.2"/>
</dbReference>
<protein>
    <submittedName>
        <fullName evidence="3">Uncharacterized protein LOC108743119</fullName>
    </submittedName>
</protein>
<dbReference type="OrthoDB" id="8194670at2759"/>
<feature type="signal peptide" evidence="1">
    <location>
        <begin position="1"/>
        <end position="18"/>
    </location>
</feature>
<proteinExistence type="predicted"/>
<dbReference type="SUPFAM" id="SSF47565">
    <property type="entry name" value="Insect pheromone/odorant-binding proteins"/>
    <property type="match status" value="1"/>
</dbReference>
<dbReference type="Proteomes" id="UP000192223">
    <property type="component" value="Unplaced"/>
</dbReference>
<reference evidence="3" key="1">
    <citation type="submission" date="2025-08" db="UniProtKB">
        <authorList>
            <consortium name="RefSeq"/>
        </authorList>
    </citation>
    <scope>IDENTIFICATION</scope>
    <source>
        <tissue evidence="3">Entire body</tissue>
    </source>
</reference>
<evidence type="ECO:0000313" key="2">
    <source>
        <dbReference type="Proteomes" id="UP000192223"/>
    </source>
</evidence>
<dbReference type="AlphaFoldDB" id="A0A1W4XDJ3"/>
<gene>
    <name evidence="3" type="primary">LOC108743119</name>
</gene>
<dbReference type="CDD" id="cd23992">
    <property type="entry name" value="PBP_GOBP"/>
    <property type="match status" value="1"/>
</dbReference>
<keyword evidence="2" id="KW-1185">Reference proteome</keyword>
<dbReference type="GO" id="GO:0005549">
    <property type="term" value="F:odorant binding"/>
    <property type="evidence" value="ECO:0007669"/>
    <property type="project" value="InterPro"/>
</dbReference>
<feature type="chain" id="PRO_5010708028" evidence="1">
    <location>
        <begin position="19"/>
        <end position="149"/>
    </location>
</feature>
<accession>A0A1W4XDJ3</accession>
<dbReference type="InterPro" id="IPR036728">
    <property type="entry name" value="PBP_GOBP_sf"/>
</dbReference>
<sequence>MNTTIFSIVVLYLISTNADPGKSSTIEIREWENNLIKDELSCINSTGVSLSVIERTKVTLELPEDDPKYKEYLKCFYTKRGYQNDSGEVLYDNIKIMIHQFTNATEATRIIDLCKEMRGATAEENAFVAQKCLLNLFHPKTEEEEKTQE</sequence>